<dbReference type="Proteomes" id="UP001597263">
    <property type="component" value="Unassembled WGS sequence"/>
</dbReference>
<organism evidence="2 3">
    <name type="scientific">Pseudochrobactrum kiredjianiae</name>
    <dbReference type="NCBI Taxonomy" id="386305"/>
    <lineage>
        <taxon>Bacteria</taxon>
        <taxon>Pseudomonadati</taxon>
        <taxon>Pseudomonadota</taxon>
        <taxon>Alphaproteobacteria</taxon>
        <taxon>Hyphomicrobiales</taxon>
        <taxon>Brucellaceae</taxon>
        <taxon>Pseudochrobactrum</taxon>
    </lineage>
</organism>
<dbReference type="Pfam" id="PF08299">
    <property type="entry name" value="Bac_DnaA_C"/>
    <property type="match status" value="1"/>
</dbReference>
<dbReference type="SMART" id="SM00760">
    <property type="entry name" value="Bac_DnaA_C"/>
    <property type="match status" value="1"/>
</dbReference>
<evidence type="ECO:0000259" key="1">
    <source>
        <dbReference type="SMART" id="SM00760"/>
    </source>
</evidence>
<proteinExistence type="predicted"/>
<dbReference type="InterPro" id="IPR010921">
    <property type="entry name" value="Trp_repressor/repl_initiator"/>
</dbReference>
<dbReference type="SUPFAM" id="SSF48295">
    <property type="entry name" value="TrpR-like"/>
    <property type="match status" value="1"/>
</dbReference>
<protein>
    <submittedName>
        <fullName evidence="2">Helix-turn-helix domain-containing protein</fullName>
    </submittedName>
</protein>
<dbReference type="CDD" id="cd06571">
    <property type="entry name" value="Bac_DnaA_C"/>
    <property type="match status" value="1"/>
</dbReference>
<name>A0ABW3V473_9HYPH</name>
<gene>
    <name evidence="2" type="ORF">ACFQ35_06475</name>
</gene>
<keyword evidence="3" id="KW-1185">Reference proteome</keyword>
<dbReference type="Gene3D" id="1.10.1750.10">
    <property type="match status" value="1"/>
</dbReference>
<feature type="domain" description="Chromosomal replication initiator DnaA C-terminal" evidence="1">
    <location>
        <begin position="44"/>
        <end position="113"/>
    </location>
</feature>
<dbReference type="InterPro" id="IPR013159">
    <property type="entry name" value="DnaA_C"/>
</dbReference>
<evidence type="ECO:0000313" key="2">
    <source>
        <dbReference type="EMBL" id="MFD1226795.1"/>
    </source>
</evidence>
<comment type="caution">
    <text evidence="2">The sequence shown here is derived from an EMBL/GenBank/DDBJ whole genome shotgun (WGS) entry which is preliminary data.</text>
</comment>
<reference evidence="3" key="1">
    <citation type="journal article" date="2019" name="Int. J. Syst. Evol. Microbiol.">
        <title>The Global Catalogue of Microorganisms (GCM) 10K type strain sequencing project: providing services to taxonomists for standard genome sequencing and annotation.</title>
        <authorList>
            <consortium name="The Broad Institute Genomics Platform"/>
            <consortium name="The Broad Institute Genome Sequencing Center for Infectious Disease"/>
            <person name="Wu L."/>
            <person name="Ma J."/>
        </authorList>
    </citation>
    <scope>NUCLEOTIDE SEQUENCE [LARGE SCALE GENOMIC DNA]</scope>
    <source>
        <strain evidence="3">CCUG 49584</strain>
    </source>
</reference>
<sequence length="132" mass="15246">MSFNPAVIAMRNATTVKFERFIASVVNDAALIGQMPGDKGYRPRLDKIAHRLCRVFNVSLTEVRSPRRDSEVSMARQAIYYWAWRVTELSSSQIGRRMGNRDHTTVLYGVKVYRRKRAAMGRNLRELRRAAQ</sequence>
<dbReference type="EMBL" id="JBHTMA010000033">
    <property type="protein sequence ID" value="MFD1226795.1"/>
    <property type="molecule type" value="Genomic_DNA"/>
</dbReference>
<evidence type="ECO:0000313" key="3">
    <source>
        <dbReference type="Proteomes" id="UP001597263"/>
    </source>
</evidence>
<dbReference type="RefSeq" id="WP_289387464.1">
    <property type="nucleotide sequence ID" value="NZ_JAUCBM010000005.1"/>
</dbReference>
<accession>A0ABW3V473</accession>